<dbReference type="PANTHER" id="PTHR15681">
    <property type="entry name" value="MAD2L1-BINDING PROTEIN"/>
    <property type="match status" value="1"/>
</dbReference>
<dbReference type="GO" id="GO:0005634">
    <property type="term" value="C:nucleus"/>
    <property type="evidence" value="ECO:0000318"/>
    <property type="project" value="GO_Central"/>
</dbReference>
<keyword evidence="2" id="KW-1185">Reference proteome</keyword>
<dbReference type="EMBL" id="DS469513">
    <property type="protein sequence ID" value="EDO48531.1"/>
    <property type="molecule type" value="Genomic_DNA"/>
</dbReference>
<dbReference type="Pfam" id="PF06581">
    <property type="entry name" value="p31comet"/>
    <property type="match status" value="1"/>
</dbReference>
<reference evidence="1 2" key="1">
    <citation type="journal article" date="2007" name="Science">
        <title>Sea anemone genome reveals ancestral eumetazoan gene repertoire and genomic organization.</title>
        <authorList>
            <person name="Putnam N.H."/>
            <person name="Srivastava M."/>
            <person name="Hellsten U."/>
            <person name="Dirks B."/>
            <person name="Chapman J."/>
            <person name="Salamov A."/>
            <person name="Terry A."/>
            <person name="Shapiro H."/>
            <person name="Lindquist E."/>
            <person name="Kapitonov V.V."/>
            <person name="Jurka J."/>
            <person name="Genikhovich G."/>
            <person name="Grigoriev I.V."/>
            <person name="Lucas S.M."/>
            <person name="Steele R.E."/>
            <person name="Finnerty J.R."/>
            <person name="Technau U."/>
            <person name="Martindale M.Q."/>
            <person name="Rokhsar D.S."/>
        </authorList>
    </citation>
    <scope>NUCLEOTIDE SEQUENCE [LARGE SCALE GENOMIC DNA]</scope>
    <source>
        <strain evidence="2">CH2 X CH6</strain>
    </source>
</reference>
<proteinExistence type="predicted"/>
<dbReference type="KEGG" id="nve:5520776"/>
<dbReference type="OrthoDB" id="6334764at2759"/>
<dbReference type="OMA" id="WFQAPLA"/>
<organism evidence="1 2">
    <name type="scientific">Nematostella vectensis</name>
    <name type="common">Starlet sea anemone</name>
    <dbReference type="NCBI Taxonomy" id="45351"/>
    <lineage>
        <taxon>Eukaryota</taxon>
        <taxon>Metazoa</taxon>
        <taxon>Cnidaria</taxon>
        <taxon>Anthozoa</taxon>
        <taxon>Hexacorallia</taxon>
        <taxon>Actiniaria</taxon>
        <taxon>Edwardsiidae</taxon>
        <taxon>Nematostella</taxon>
    </lineage>
</organism>
<dbReference type="HOGENOM" id="CLU_079654_0_0_1"/>
<dbReference type="GO" id="GO:0007096">
    <property type="term" value="P:regulation of exit from mitosis"/>
    <property type="evidence" value="ECO:0007669"/>
    <property type="project" value="InterPro"/>
</dbReference>
<evidence type="ECO:0000313" key="1">
    <source>
        <dbReference type="EMBL" id="EDO48531.1"/>
    </source>
</evidence>
<sequence length="252" mass="28521">MAATDSSEFDIKFSLEENDSREVKAQLLIVFIKHLLHDRFQVPCTIDQIRSEAEEESSKAGQTKKTGLSTDITKKRDKIITDLDILFKNLEELFATADVASVVVIYGSTAVSPKESYILQFDANSSNSFTLSSSNKENLCSSGLTNRLCRKLIRALISNPVLSKFQEIPLTPMLVFVSVPRTVKNYWFRPKPSFKVPWRGNRFRISVSSSSVQDLPSQSSDQDELIWMQAPITIKGFRLKVKEENSSSHFWS</sequence>
<dbReference type="Gene3D" id="3.30.900.20">
    <property type="match status" value="1"/>
</dbReference>
<dbReference type="eggNOG" id="ENOG502QTUF">
    <property type="taxonomic scope" value="Eukaryota"/>
</dbReference>
<dbReference type="Proteomes" id="UP000001593">
    <property type="component" value="Unassembled WGS sequence"/>
</dbReference>
<evidence type="ECO:0008006" key="3">
    <source>
        <dbReference type="Google" id="ProtNLM"/>
    </source>
</evidence>
<dbReference type="InterPro" id="IPR053729">
    <property type="entry name" value="MAD2L1BP_domain_sf"/>
</dbReference>
<dbReference type="STRING" id="45351.A7RJ75"/>
<dbReference type="PhylomeDB" id="A7RJ75"/>
<name>A7RJ75_NEMVE</name>
<evidence type="ECO:0000313" key="2">
    <source>
        <dbReference type="Proteomes" id="UP000001593"/>
    </source>
</evidence>
<protein>
    <recommendedName>
        <fullName evidence="3">MAD2L1-binding protein</fullName>
    </recommendedName>
</protein>
<dbReference type="AlphaFoldDB" id="A7RJ75"/>
<dbReference type="InterPro" id="IPR009511">
    <property type="entry name" value="MAD1/Cdc20-bound-Mad2-bd"/>
</dbReference>
<accession>A7RJ75</accession>
<gene>
    <name evidence="1" type="ORF">NEMVEDRAFT_v1g178656</name>
</gene>
<dbReference type="PANTHER" id="PTHR15681:SF1">
    <property type="entry name" value="MAD2L1-BINDING PROTEIN"/>
    <property type="match status" value="1"/>
</dbReference>
<dbReference type="InParanoid" id="A7RJ75"/>